<sequence length="103" mass="11371">MAVLIQLSTQPDESHAVRFPPAPPPPPPPPPPLVPGSRAVAFNLYIDIAKESRGFQRSSMGDLINVDTKHSSIRLNEELQKDMSPNEIPAMYNVLPIYSLQVQ</sequence>
<name>A0A9W9QQN0_PENBR</name>
<dbReference type="Proteomes" id="UP001148299">
    <property type="component" value="Unassembled WGS sequence"/>
</dbReference>
<feature type="compositionally biased region" description="Pro residues" evidence="1">
    <location>
        <begin position="20"/>
        <end position="33"/>
    </location>
</feature>
<evidence type="ECO:0000313" key="3">
    <source>
        <dbReference type="Proteomes" id="UP001148299"/>
    </source>
</evidence>
<evidence type="ECO:0000256" key="1">
    <source>
        <dbReference type="SAM" id="MobiDB-lite"/>
    </source>
</evidence>
<organism evidence="2 3">
    <name type="scientific">Penicillium brevicompactum</name>
    <dbReference type="NCBI Taxonomy" id="5074"/>
    <lineage>
        <taxon>Eukaryota</taxon>
        <taxon>Fungi</taxon>
        <taxon>Dikarya</taxon>
        <taxon>Ascomycota</taxon>
        <taxon>Pezizomycotina</taxon>
        <taxon>Eurotiomycetes</taxon>
        <taxon>Eurotiomycetidae</taxon>
        <taxon>Eurotiales</taxon>
        <taxon>Aspergillaceae</taxon>
        <taxon>Penicillium</taxon>
    </lineage>
</organism>
<proteinExistence type="predicted"/>
<keyword evidence="3" id="KW-1185">Reference proteome</keyword>
<evidence type="ECO:0000313" key="2">
    <source>
        <dbReference type="EMBL" id="KAJ5340814.1"/>
    </source>
</evidence>
<reference evidence="2" key="1">
    <citation type="submission" date="2022-12" db="EMBL/GenBank/DDBJ databases">
        <authorList>
            <person name="Petersen C."/>
        </authorList>
    </citation>
    <scope>NUCLEOTIDE SEQUENCE</scope>
    <source>
        <strain evidence="2">IBT 35675</strain>
    </source>
</reference>
<reference evidence="2" key="2">
    <citation type="journal article" date="2023" name="IMA Fungus">
        <title>Comparative genomic study of the Penicillium genus elucidates a diverse pangenome and 15 lateral gene transfer events.</title>
        <authorList>
            <person name="Petersen C."/>
            <person name="Sorensen T."/>
            <person name="Nielsen M.R."/>
            <person name="Sondergaard T.E."/>
            <person name="Sorensen J.L."/>
            <person name="Fitzpatrick D.A."/>
            <person name="Frisvad J.C."/>
            <person name="Nielsen K.L."/>
        </authorList>
    </citation>
    <scope>NUCLEOTIDE SEQUENCE</scope>
    <source>
        <strain evidence="2">IBT 35675</strain>
    </source>
</reference>
<protein>
    <submittedName>
        <fullName evidence="2">Uncharacterized protein</fullName>
    </submittedName>
</protein>
<comment type="caution">
    <text evidence="2">The sequence shown here is derived from an EMBL/GenBank/DDBJ whole genome shotgun (WGS) entry which is preliminary data.</text>
</comment>
<dbReference type="AlphaFoldDB" id="A0A9W9QQN0"/>
<gene>
    <name evidence="2" type="ORF">N7541_009938</name>
</gene>
<dbReference type="EMBL" id="JAPZBR010000008">
    <property type="protein sequence ID" value="KAJ5340814.1"/>
    <property type="molecule type" value="Genomic_DNA"/>
</dbReference>
<feature type="region of interest" description="Disordered" evidence="1">
    <location>
        <begin position="7"/>
        <end position="33"/>
    </location>
</feature>
<accession>A0A9W9QQN0</accession>